<evidence type="ECO:0000259" key="16">
    <source>
        <dbReference type="Pfam" id="PF07992"/>
    </source>
</evidence>
<protein>
    <recommendedName>
        <fullName evidence="3 14">Dihydrolipoyl dehydrogenase</fullName>
        <ecNumber evidence="2 14">1.8.1.4</ecNumber>
    </recommendedName>
</protein>
<dbReference type="EMBL" id="FOEN01000008">
    <property type="protein sequence ID" value="SEQ30429.1"/>
    <property type="molecule type" value="Genomic_DNA"/>
</dbReference>
<name>A0A1H9EXT3_9LACT</name>
<dbReference type="PRINTS" id="PR00411">
    <property type="entry name" value="PNDRDTASEI"/>
</dbReference>
<feature type="domain" description="Pyridine nucleotide-disulphide oxidoreductase dimerisation" evidence="15">
    <location>
        <begin position="331"/>
        <end position="439"/>
    </location>
</feature>
<organism evidence="17 18">
    <name type="scientific">Ignavigranum ruoffiae</name>
    <dbReference type="NCBI Taxonomy" id="89093"/>
    <lineage>
        <taxon>Bacteria</taxon>
        <taxon>Bacillati</taxon>
        <taxon>Bacillota</taxon>
        <taxon>Bacilli</taxon>
        <taxon>Lactobacillales</taxon>
        <taxon>Aerococcaceae</taxon>
        <taxon>Ignavigranum</taxon>
    </lineage>
</organism>
<dbReference type="GO" id="GO:0004148">
    <property type="term" value="F:dihydrolipoyl dehydrogenase (NADH) activity"/>
    <property type="evidence" value="ECO:0007669"/>
    <property type="project" value="UniProtKB-EC"/>
</dbReference>
<keyword evidence="7 12" id="KW-0520">NAD</keyword>
<dbReference type="PRINTS" id="PR00368">
    <property type="entry name" value="FADPNR"/>
</dbReference>
<evidence type="ECO:0000256" key="2">
    <source>
        <dbReference type="ARBA" id="ARBA00012608"/>
    </source>
</evidence>
<evidence type="ECO:0000256" key="7">
    <source>
        <dbReference type="ARBA" id="ARBA00023027"/>
    </source>
</evidence>
<dbReference type="NCBIfam" id="TIGR01350">
    <property type="entry name" value="lipoamide_DH"/>
    <property type="match status" value="1"/>
</dbReference>
<dbReference type="InterPro" id="IPR023753">
    <property type="entry name" value="FAD/NAD-binding_dom"/>
</dbReference>
<feature type="active site" description="Proton acceptor" evidence="11">
    <location>
        <position position="429"/>
    </location>
</feature>
<dbReference type="AlphaFoldDB" id="A0A1H9EXT3"/>
<feature type="binding site" evidence="12">
    <location>
        <position position="256"/>
    </location>
    <ligand>
        <name>NAD(+)</name>
        <dbReference type="ChEBI" id="CHEBI:57540"/>
    </ligand>
</feature>
<keyword evidence="6 14" id="KW-0560">Oxidoreductase</keyword>
<comment type="similarity">
    <text evidence="1 14">Belongs to the class-I pyridine nucleotide-disulfide oxidoreductase family.</text>
</comment>
<dbReference type="Gene3D" id="3.30.390.30">
    <property type="match status" value="1"/>
</dbReference>
<dbReference type="InterPro" id="IPR016156">
    <property type="entry name" value="FAD/NAD-linked_Rdtase_dimer_sf"/>
</dbReference>
<evidence type="ECO:0000256" key="3">
    <source>
        <dbReference type="ARBA" id="ARBA00016961"/>
    </source>
</evidence>
<evidence type="ECO:0000256" key="4">
    <source>
        <dbReference type="ARBA" id="ARBA00022630"/>
    </source>
</evidence>
<evidence type="ECO:0000256" key="5">
    <source>
        <dbReference type="ARBA" id="ARBA00022827"/>
    </source>
</evidence>
<keyword evidence="8" id="KW-1015">Disulfide bond</keyword>
<proteinExistence type="inferred from homology"/>
<dbReference type="Pfam" id="PF02852">
    <property type="entry name" value="Pyr_redox_dim"/>
    <property type="match status" value="1"/>
</dbReference>
<evidence type="ECO:0000256" key="8">
    <source>
        <dbReference type="ARBA" id="ARBA00023157"/>
    </source>
</evidence>
<evidence type="ECO:0000256" key="10">
    <source>
        <dbReference type="ARBA" id="ARBA00049187"/>
    </source>
</evidence>
<accession>A0A1H9EXT3</accession>
<comment type="miscellaneous">
    <text evidence="14">The active site is a redox-active disulfide bond.</text>
</comment>
<dbReference type="Gene3D" id="3.50.50.60">
    <property type="entry name" value="FAD/NAD(P)-binding domain"/>
    <property type="match status" value="2"/>
</dbReference>
<dbReference type="SUPFAM" id="SSF51905">
    <property type="entry name" value="FAD/NAD(P)-binding domain"/>
    <property type="match status" value="1"/>
</dbReference>
<dbReference type="PIRSF" id="PIRSF000350">
    <property type="entry name" value="Mercury_reductase_MerA"/>
    <property type="match status" value="1"/>
</dbReference>
<evidence type="ECO:0000256" key="12">
    <source>
        <dbReference type="PIRSR" id="PIRSR000350-3"/>
    </source>
</evidence>
<evidence type="ECO:0000256" key="11">
    <source>
        <dbReference type="PIRSR" id="PIRSR000350-2"/>
    </source>
</evidence>
<dbReference type="InterPro" id="IPR036188">
    <property type="entry name" value="FAD/NAD-bd_sf"/>
</dbReference>
<dbReference type="STRING" id="89093.SAMN04488558_1085"/>
<gene>
    <name evidence="17" type="ORF">SAMN04488558_1085</name>
</gene>
<dbReference type="GO" id="GO:0050660">
    <property type="term" value="F:flavin adenine dinucleotide binding"/>
    <property type="evidence" value="ECO:0007669"/>
    <property type="project" value="InterPro"/>
</dbReference>
<feature type="binding site" evidence="12">
    <location>
        <begin position="174"/>
        <end position="181"/>
    </location>
    <ligand>
        <name>NAD(+)</name>
        <dbReference type="ChEBI" id="CHEBI:57540"/>
    </ligand>
</feature>
<dbReference type="InterPro" id="IPR012999">
    <property type="entry name" value="Pyr_OxRdtase_I_AS"/>
</dbReference>
<dbReference type="PANTHER" id="PTHR22912">
    <property type="entry name" value="DISULFIDE OXIDOREDUCTASE"/>
    <property type="match status" value="1"/>
</dbReference>
<evidence type="ECO:0000313" key="18">
    <source>
        <dbReference type="Proteomes" id="UP000198833"/>
    </source>
</evidence>
<dbReference type="PROSITE" id="PS00076">
    <property type="entry name" value="PYRIDINE_REDOX_1"/>
    <property type="match status" value="1"/>
</dbReference>
<evidence type="ECO:0000313" key="17">
    <source>
        <dbReference type="EMBL" id="SEQ30429.1"/>
    </source>
</evidence>
<keyword evidence="5 12" id="KW-0274">FAD</keyword>
<feature type="binding site" evidence="12">
    <location>
        <position position="296"/>
    </location>
    <ligand>
        <name>FAD</name>
        <dbReference type="ChEBI" id="CHEBI:57692"/>
    </ligand>
</feature>
<comment type="cofactor">
    <cofactor evidence="12 14">
        <name>FAD</name>
        <dbReference type="ChEBI" id="CHEBI:57692"/>
    </cofactor>
    <text evidence="12 14">Binds 1 FAD per subunit.</text>
</comment>
<dbReference type="PANTHER" id="PTHR22912:SF151">
    <property type="entry name" value="DIHYDROLIPOYL DEHYDROGENASE, MITOCHONDRIAL"/>
    <property type="match status" value="1"/>
</dbReference>
<comment type="catalytic activity">
    <reaction evidence="10 14">
        <text>N(6)-[(R)-dihydrolipoyl]-L-lysyl-[protein] + NAD(+) = N(6)-[(R)-lipoyl]-L-lysyl-[protein] + NADH + H(+)</text>
        <dbReference type="Rhea" id="RHEA:15045"/>
        <dbReference type="Rhea" id="RHEA-COMP:10474"/>
        <dbReference type="Rhea" id="RHEA-COMP:10475"/>
        <dbReference type="ChEBI" id="CHEBI:15378"/>
        <dbReference type="ChEBI" id="CHEBI:57540"/>
        <dbReference type="ChEBI" id="CHEBI:57945"/>
        <dbReference type="ChEBI" id="CHEBI:83099"/>
        <dbReference type="ChEBI" id="CHEBI:83100"/>
        <dbReference type="EC" id="1.8.1.4"/>
    </reaction>
</comment>
<keyword evidence="12" id="KW-0547">Nucleotide-binding</keyword>
<evidence type="ECO:0000256" key="14">
    <source>
        <dbReference type="RuleBase" id="RU003692"/>
    </source>
</evidence>
<dbReference type="Proteomes" id="UP000198833">
    <property type="component" value="Unassembled WGS sequence"/>
</dbReference>
<dbReference type="InterPro" id="IPR001100">
    <property type="entry name" value="Pyr_nuc-diS_OxRdtase"/>
</dbReference>
<keyword evidence="18" id="KW-1185">Reference proteome</keyword>
<dbReference type="RefSeq" id="WP_092572127.1">
    <property type="nucleotide sequence ID" value="NZ_CALUDV010000025.1"/>
</dbReference>
<evidence type="ECO:0000256" key="9">
    <source>
        <dbReference type="ARBA" id="ARBA00023284"/>
    </source>
</evidence>
<dbReference type="InterPro" id="IPR050151">
    <property type="entry name" value="Class-I_Pyr_Nuc-Dis_Oxidored"/>
</dbReference>
<evidence type="ECO:0000256" key="13">
    <source>
        <dbReference type="PIRSR" id="PIRSR000350-4"/>
    </source>
</evidence>
<feature type="binding site" evidence="12">
    <location>
        <position position="50"/>
    </location>
    <ligand>
        <name>FAD</name>
        <dbReference type="ChEBI" id="CHEBI:57692"/>
    </ligand>
</feature>
<dbReference type="Pfam" id="PF07992">
    <property type="entry name" value="Pyr_redox_2"/>
    <property type="match status" value="1"/>
</dbReference>
<feature type="domain" description="FAD/NAD(P)-binding" evidence="16">
    <location>
        <begin position="4"/>
        <end position="311"/>
    </location>
</feature>
<reference evidence="17 18" key="1">
    <citation type="submission" date="2016-10" db="EMBL/GenBank/DDBJ databases">
        <authorList>
            <person name="de Groot N.N."/>
        </authorList>
    </citation>
    <scope>NUCLEOTIDE SEQUENCE [LARGE SCALE GENOMIC DNA]</scope>
    <source>
        <strain evidence="17 18">DSM 15695</strain>
    </source>
</reference>
<feature type="disulfide bond" description="Redox-active" evidence="13">
    <location>
        <begin position="41"/>
        <end position="46"/>
    </location>
</feature>
<dbReference type="SUPFAM" id="SSF55424">
    <property type="entry name" value="FAD/NAD-linked reductases, dimerisation (C-terminal) domain"/>
    <property type="match status" value="1"/>
</dbReference>
<dbReference type="InterPro" id="IPR006258">
    <property type="entry name" value="Lipoamide_DH"/>
</dbReference>
<dbReference type="FunFam" id="3.30.390.30:FF:000001">
    <property type="entry name" value="Dihydrolipoyl dehydrogenase"/>
    <property type="match status" value="1"/>
</dbReference>
<keyword evidence="4 14" id="KW-0285">Flavoprotein</keyword>
<dbReference type="GO" id="GO:0005737">
    <property type="term" value="C:cytoplasm"/>
    <property type="evidence" value="ECO:0007669"/>
    <property type="project" value="UniProtKB-ARBA"/>
</dbReference>
<keyword evidence="9 14" id="KW-0676">Redox-active center</keyword>
<evidence type="ECO:0000259" key="15">
    <source>
        <dbReference type="Pfam" id="PF02852"/>
    </source>
</evidence>
<sequence length="447" mass="48637">MAQYDVVIVGAGPGGYVAAEEAARLGKKVAVVERNKIGGTCLNVGCIPSKAYLEHAHWLHTINKSQKYGIDVEVKSIDFKALRERKNQVVSTLQNGIHSTFKSLKIDYIEGEASIKEDGALYVDGNKMNYQDLILATGGRPFIPPIPGLDQVDYLTTDSFFDLNSLPDKMVIIGGGVIAIELTYALQALGVKVTVLEVAKDILLTEDPDARKIVKQAISSLIDIHIQVKIKEVSSKEVILEDGSTYPFDQLLVATGRLPNTELAKSIGLEFDDKGRFLKVDDYYQTSKPHIYAIGDLIGGYTLAHAASAEGIKAVRAIVGQKERPVQMKSVPRSLFVSPEVASFGITAEEAQDKGYEVLVKQMPFGFNGRAIAQDTTDGFVKLIVERKYGEILGCVVCGPNASEILHQVLTLVESEGTVTELLSTIFSHPTVSELVQETARLVVSEL</sequence>
<feature type="binding site" evidence="12">
    <location>
        <position position="197"/>
    </location>
    <ligand>
        <name>NAD(+)</name>
        <dbReference type="ChEBI" id="CHEBI:57540"/>
    </ligand>
</feature>
<dbReference type="GO" id="GO:0006103">
    <property type="term" value="P:2-oxoglutarate metabolic process"/>
    <property type="evidence" value="ECO:0007669"/>
    <property type="project" value="TreeGrafter"/>
</dbReference>
<dbReference type="EC" id="1.8.1.4" evidence="2 14"/>
<dbReference type="InterPro" id="IPR004099">
    <property type="entry name" value="Pyr_nucl-diS_OxRdtase_dimer"/>
</dbReference>
<evidence type="ECO:0000256" key="6">
    <source>
        <dbReference type="ARBA" id="ARBA00023002"/>
    </source>
</evidence>
<dbReference type="OrthoDB" id="9800167at2"/>
<evidence type="ECO:0000256" key="1">
    <source>
        <dbReference type="ARBA" id="ARBA00007532"/>
    </source>
</evidence>